<comment type="caution">
    <text evidence="1">The sequence shown here is derived from an EMBL/GenBank/DDBJ whole genome shotgun (WGS) entry which is preliminary data.</text>
</comment>
<evidence type="ECO:0000313" key="2">
    <source>
        <dbReference type="Proteomes" id="UP001362999"/>
    </source>
</evidence>
<proteinExistence type="predicted"/>
<organism evidence="1 2">
    <name type="scientific">Favolaschia claudopus</name>
    <dbReference type="NCBI Taxonomy" id="2862362"/>
    <lineage>
        <taxon>Eukaryota</taxon>
        <taxon>Fungi</taxon>
        <taxon>Dikarya</taxon>
        <taxon>Basidiomycota</taxon>
        <taxon>Agaricomycotina</taxon>
        <taxon>Agaricomycetes</taxon>
        <taxon>Agaricomycetidae</taxon>
        <taxon>Agaricales</taxon>
        <taxon>Marasmiineae</taxon>
        <taxon>Mycenaceae</taxon>
        <taxon>Favolaschia</taxon>
    </lineage>
</organism>
<name>A0AAW0BF14_9AGAR</name>
<dbReference type="AlphaFoldDB" id="A0AAW0BF14"/>
<evidence type="ECO:0000313" key="1">
    <source>
        <dbReference type="EMBL" id="KAK7024131.1"/>
    </source>
</evidence>
<protein>
    <recommendedName>
        <fullName evidence="3">F-box domain-containing protein</fullName>
    </recommendedName>
</protein>
<evidence type="ECO:0008006" key="3">
    <source>
        <dbReference type="Google" id="ProtNLM"/>
    </source>
</evidence>
<accession>A0AAW0BF14</accession>
<dbReference type="Proteomes" id="UP001362999">
    <property type="component" value="Unassembled WGS sequence"/>
</dbReference>
<reference evidence="1 2" key="1">
    <citation type="journal article" date="2024" name="J Genomics">
        <title>Draft genome sequencing and assembly of Favolaschia claudopus CIRM-BRFM 2984 isolated from oak limbs.</title>
        <authorList>
            <person name="Navarro D."/>
            <person name="Drula E."/>
            <person name="Chaduli D."/>
            <person name="Cazenave R."/>
            <person name="Ahrendt S."/>
            <person name="Wang J."/>
            <person name="Lipzen A."/>
            <person name="Daum C."/>
            <person name="Barry K."/>
            <person name="Grigoriev I.V."/>
            <person name="Favel A."/>
            <person name="Rosso M.N."/>
            <person name="Martin F."/>
        </authorList>
    </citation>
    <scope>NUCLEOTIDE SEQUENCE [LARGE SCALE GENOMIC DNA]</scope>
    <source>
        <strain evidence="1 2">CIRM-BRFM 2984</strain>
    </source>
</reference>
<sequence>MSLHHLGVNWGALAMENRVKKLCLFDPNLYTKSVDSLPKEIIRRIIAFVPDPFDLEPSSWMDNIHRLRGVCQLWRVIVLACPTFFSKIVVHSKKRPECIQEWLNRSGTTDLALYFALGCDGEQPLEDYVAMRDLTNLLTPCMRRCQKLYFHAHTTIGSRLLFRMLDMINAASVPVLHVEAEDDFSPHIPLMFACPSAGVRHIVVKSCALVHLPASLTALELRDLSPHFELTGSQVRDALSTAPALQDLLVHEVSVFEVDGPRLTLPALTSLNLRCSSNSQADFISILDLPELRLLVLRVEDDDLLQTIAHSLNHGSKMERLSLSISSPSLRSMRSFFRSMPELRRLRVPTSDELLDNTIGALVLSSPDTFRWMQRMEFGDYVDEELLIGILRGLTSLSSSVEIMSRVSDLVKGRVKLQRLTMQGGVASKDYRWVINGKYWDDEA</sequence>
<dbReference type="Gene3D" id="3.80.10.10">
    <property type="entry name" value="Ribonuclease Inhibitor"/>
    <property type="match status" value="1"/>
</dbReference>
<dbReference type="EMBL" id="JAWWNJ010000035">
    <property type="protein sequence ID" value="KAK7024131.1"/>
    <property type="molecule type" value="Genomic_DNA"/>
</dbReference>
<dbReference type="SUPFAM" id="SSF52047">
    <property type="entry name" value="RNI-like"/>
    <property type="match status" value="1"/>
</dbReference>
<gene>
    <name evidence="1" type="ORF">R3P38DRAFT_3194851</name>
</gene>
<dbReference type="InterPro" id="IPR032675">
    <property type="entry name" value="LRR_dom_sf"/>
</dbReference>
<keyword evidence="2" id="KW-1185">Reference proteome</keyword>